<dbReference type="Pfam" id="PF00168">
    <property type="entry name" value="C2"/>
    <property type="match status" value="1"/>
</dbReference>
<evidence type="ECO:0000256" key="2">
    <source>
        <dbReference type="ARBA" id="ARBA00022670"/>
    </source>
</evidence>
<dbReference type="SMART" id="SM00720">
    <property type="entry name" value="calpain_III"/>
    <property type="match status" value="1"/>
</dbReference>
<dbReference type="PANTHER" id="PTHR10183:SF379">
    <property type="entry name" value="CALPAIN-5"/>
    <property type="match status" value="1"/>
</dbReference>
<protein>
    <submittedName>
        <fullName evidence="6">CAN5-like protein</fullName>
    </submittedName>
</protein>
<keyword evidence="7" id="KW-1185">Reference proteome</keyword>
<dbReference type="InterPro" id="IPR022682">
    <property type="entry name" value="Calpain_domain_III"/>
</dbReference>
<dbReference type="Gene3D" id="2.60.120.380">
    <property type="match status" value="1"/>
</dbReference>
<evidence type="ECO:0000256" key="1">
    <source>
        <dbReference type="ARBA" id="ARBA00007623"/>
    </source>
</evidence>
<evidence type="ECO:0000313" key="7">
    <source>
        <dbReference type="Proteomes" id="UP001164746"/>
    </source>
</evidence>
<keyword evidence="3" id="KW-0378">Hydrolase</keyword>
<sequence>MSYKDFCQYFTSMEICHIINRSFFSMQKTWKEHEVNGQWCLPDRNEKTGNPSTSLQNPQAIIVDYIFDITRDEDEVMISLQQADRRTDLNRKYRMHDKLDKVVSGPFARSRSVFSRETLSRGRYCIIPSNSEPGHCGENVLRMYARNKLNLTELLHDKPKHGKKSEIAATQITLVKAEDLEPQDGGISGSIEKHYKEDTLNPEWNDRVTLYRKDPYKDVTIEVWNYNIIKDQLMGICTLPMDNPEQYTRGNDIKRYKLYTKGKEGAVQKPGRLWLKVYHTDDMASV</sequence>
<dbReference type="Pfam" id="PF01067">
    <property type="entry name" value="Calpain_III"/>
    <property type="match status" value="1"/>
</dbReference>
<dbReference type="InterPro" id="IPR022683">
    <property type="entry name" value="Calpain_III"/>
</dbReference>
<organism evidence="6 7">
    <name type="scientific">Mya arenaria</name>
    <name type="common">Soft-shell clam</name>
    <dbReference type="NCBI Taxonomy" id="6604"/>
    <lineage>
        <taxon>Eukaryota</taxon>
        <taxon>Metazoa</taxon>
        <taxon>Spiralia</taxon>
        <taxon>Lophotrochozoa</taxon>
        <taxon>Mollusca</taxon>
        <taxon>Bivalvia</taxon>
        <taxon>Autobranchia</taxon>
        <taxon>Heteroconchia</taxon>
        <taxon>Euheterodonta</taxon>
        <taxon>Imparidentia</taxon>
        <taxon>Neoheterodontei</taxon>
        <taxon>Myida</taxon>
        <taxon>Myoidea</taxon>
        <taxon>Myidae</taxon>
        <taxon>Mya</taxon>
    </lineage>
</organism>
<name>A0ABY7G5F4_MYAAR</name>
<dbReference type="Gene3D" id="2.60.40.150">
    <property type="entry name" value="C2 domain"/>
    <property type="match status" value="1"/>
</dbReference>
<dbReference type="InterPro" id="IPR022684">
    <property type="entry name" value="Calpain_cysteine_protease"/>
</dbReference>
<dbReference type="Proteomes" id="UP001164746">
    <property type="component" value="Chromosome 15"/>
</dbReference>
<dbReference type="EMBL" id="CP111026">
    <property type="protein sequence ID" value="WAR28549.1"/>
    <property type="molecule type" value="Genomic_DNA"/>
</dbReference>
<evidence type="ECO:0000256" key="4">
    <source>
        <dbReference type="ARBA" id="ARBA00022807"/>
    </source>
</evidence>
<keyword evidence="4" id="KW-0788">Thiol protease</keyword>
<evidence type="ECO:0000256" key="3">
    <source>
        <dbReference type="ARBA" id="ARBA00022801"/>
    </source>
</evidence>
<feature type="domain" description="Peptidase C2 calpain" evidence="5">
    <location>
        <begin position="29"/>
        <end position="152"/>
    </location>
</feature>
<reference evidence="6" key="1">
    <citation type="submission" date="2022-11" db="EMBL/GenBank/DDBJ databases">
        <title>Centuries of genome instability and evolution in soft-shell clam transmissible cancer (bioRxiv).</title>
        <authorList>
            <person name="Hart S.F.M."/>
            <person name="Yonemitsu M.A."/>
            <person name="Giersch R.M."/>
            <person name="Beal B.F."/>
            <person name="Arriagada G."/>
            <person name="Davis B.W."/>
            <person name="Ostrander E.A."/>
            <person name="Goff S.P."/>
            <person name="Metzger M.J."/>
        </authorList>
    </citation>
    <scope>NUCLEOTIDE SEQUENCE</scope>
    <source>
        <strain evidence="6">MELC-2E11</strain>
        <tissue evidence="6">Siphon/mantle</tissue>
    </source>
</reference>
<dbReference type="InterPro" id="IPR000008">
    <property type="entry name" value="C2_dom"/>
</dbReference>
<dbReference type="InterPro" id="IPR036213">
    <property type="entry name" value="Calpain_III_sf"/>
</dbReference>
<dbReference type="PANTHER" id="PTHR10183">
    <property type="entry name" value="CALPAIN"/>
    <property type="match status" value="1"/>
</dbReference>
<evidence type="ECO:0000259" key="5">
    <source>
        <dbReference type="SMART" id="SM00720"/>
    </source>
</evidence>
<dbReference type="SUPFAM" id="SSF49758">
    <property type="entry name" value="Calpain large subunit, middle domain (domain III)"/>
    <property type="match status" value="1"/>
</dbReference>
<proteinExistence type="inferred from homology"/>
<dbReference type="InterPro" id="IPR035892">
    <property type="entry name" value="C2_domain_sf"/>
</dbReference>
<keyword evidence="2" id="KW-0645">Protease</keyword>
<comment type="similarity">
    <text evidence="1">Belongs to the peptidase C2 family.</text>
</comment>
<gene>
    <name evidence="6" type="ORF">MAR_014253</name>
</gene>
<dbReference type="SUPFAM" id="SSF49562">
    <property type="entry name" value="C2 domain (Calcium/lipid-binding domain, CaLB)"/>
    <property type="match status" value="1"/>
</dbReference>
<evidence type="ECO:0000313" key="6">
    <source>
        <dbReference type="EMBL" id="WAR28549.1"/>
    </source>
</evidence>
<accession>A0ABY7G5F4</accession>